<dbReference type="EMBL" id="CYSA01000028">
    <property type="protein sequence ID" value="CUH68662.1"/>
    <property type="molecule type" value="Genomic_DNA"/>
</dbReference>
<dbReference type="Proteomes" id="UP000051587">
    <property type="component" value="Unassembled WGS sequence"/>
</dbReference>
<dbReference type="AlphaFoldDB" id="A0A0P1G5B7"/>
<organism evidence="1 2">
    <name type="scientific">Thalassovita gelatinovora</name>
    <name type="common">Thalassobius gelatinovorus</name>
    <dbReference type="NCBI Taxonomy" id="53501"/>
    <lineage>
        <taxon>Bacteria</taxon>
        <taxon>Pseudomonadati</taxon>
        <taxon>Pseudomonadota</taxon>
        <taxon>Alphaproteobacteria</taxon>
        <taxon>Rhodobacterales</taxon>
        <taxon>Roseobacteraceae</taxon>
        <taxon>Thalassovita</taxon>
    </lineage>
</organism>
<protein>
    <submittedName>
        <fullName evidence="1">Uncharacterized protein</fullName>
    </submittedName>
</protein>
<evidence type="ECO:0000313" key="1">
    <source>
        <dbReference type="EMBL" id="CUH68662.1"/>
    </source>
</evidence>
<dbReference type="RefSeq" id="WP_058264384.1">
    <property type="nucleotide sequence ID" value="NZ_CP051181.1"/>
</dbReference>
<name>A0A0P1G5B7_THAGE</name>
<evidence type="ECO:0000313" key="2">
    <source>
        <dbReference type="Proteomes" id="UP000051587"/>
    </source>
</evidence>
<dbReference type="OrthoDB" id="7864356at2"/>
<sequence length="140" mass="15695">MTHAAQPRLANALPVRNVPQEALLRLDLEPFHVAAEPQLSACPMGETGICRNPFCSARFVPVRPHQLYCSAACRKSDDQEFRAVGLRAAPALLAWQMGRYAPKGTALADLSRAGRNYYSALAAQWLRDRRRRMHLAEELR</sequence>
<proteinExistence type="predicted"/>
<reference evidence="1 2" key="1">
    <citation type="submission" date="2015-09" db="EMBL/GenBank/DDBJ databases">
        <authorList>
            <consortium name="Swine Surveillance"/>
        </authorList>
    </citation>
    <scope>NUCLEOTIDE SEQUENCE [LARGE SCALE GENOMIC DNA]</scope>
    <source>
        <strain evidence="1 2">CECT 4357</strain>
    </source>
</reference>
<gene>
    <name evidence="1" type="ORF">TG4357_03725</name>
</gene>
<keyword evidence="2" id="KW-1185">Reference proteome</keyword>
<dbReference type="STRING" id="53501.SAMN04488043_106186"/>
<accession>A0A0P1G5B7</accession>